<gene>
    <name evidence="5" type="ORF">SFRICE_019800</name>
</gene>
<feature type="domain" description="Peptidase S1" evidence="4">
    <location>
        <begin position="40"/>
        <end position="279"/>
    </location>
</feature>
<dbReference type="Pfam" id="PF00089">
    <property type="entry name" value="Trypsin"/>
    <property type="match status" value="1"/>
</dbReference>
<name>A0A2H1VHM1_SPOFR</name>
<dbReference type="PANTHER" id="PTHR24256">
    <property type="entry name" value="TRYPTASE-RELATED"/>
    <property type="match status" value="1"/>
</dbReference>
<evidence type="ECO:0000313" key="5">
    <source>
        <dbReference type="EMBL" id="SOQ40333.1"/>
    </source>
</evidence>
<evidence type="ECO:0000259" key="4">
    <source>
        <dbReference type="PROSITE" id="PS50240"/>
    </source>
</evidence>
<dbReference type="GO" id="GO:0006508">
    <property type="term" value="P:proteolysis"/>
    <property type="evidence" value="ECO:0007669"/>
    <property type="project" value="InterPro"/>
</dbReference>
<feature type="chain" id="PRO_5013708953" evidence="3">
    <location>
        <begin position="20"/>
        <end position="279"/>
    </location>
</feature>
<sequence>MDYKAGFLVLVSLLIGSLAFPAPEDDLSKFFDHTDGNARIIGGSEAAAGSHPHMVALIAGIYGKMFICAGSLVTQRSVLTAAYCIQMIYSGGSIVPSARAAVGSNRWDSGTEYTSLGNLTHPDFNLWTGKNDITIVITSTNVAFNTLVQPVALTYDYIGGGVPAIVAGWDSTTPNSYEPSDILLEVSTTTIGSKECVARVLKAAIKLKNLVYVNPRNKVCTLNSSKSGINYGDSGSALLRADNGQQFGIVAWGFPGVADYPDVFVRISAYESWLKSVIV</sequence>
<dbReference type="SUPFAM" id="SSF50494">
    <property type="entry name" value="Trypsin-like serine proteases"/>
    <property type="match status" value="1"/>
</dbReference>
<dbReference type="CDD" id="cd00190">
    <property type="entry name" value="Tryp_SPc"/>
    <property type="match status" value="1"/>
</dbReference>
<evidence type="ECO:0000256" key="1">
    <source>
        <dbReference type="ARBA" id="ARBA00023157"/>
    </source>
</evidence>
<dbReference type="InterPro" id="IPR009003">
    <property type="entry name" value="Peptidase_S1_PA"/>
</dbReference>
<feature type="signal peptide" evidence="3">
    <location>
        <begin position="1"/>
        <end position="19"/>
    </location>
</feature>
<dbReference type="InterPro" id="IPR001254">
    <property type="entry name" value="Trypsin_dom"/>
</dbReference>
<dbReference type="InterPro" id="IPR033116">
    <property type="entry name" value="TRYPSIN_SER"/>
</dbReference>
<protein>
    <submittedName>
        <fullName evidence="5">SFRICE_019800</fullName>
    </submittedName>
</protein>
<dbReference type="SMART" id="SM00020">
    <property type="entry name" value="Tryp_SPc"/>
    <property type="match status" value="1"/>
</dbReference>
<proteinExistence type="inferred from homology"/>
<evidence type="ECO:0000256" key="2">
    <source>
        <dbReference type="ARBA" id="ARBA00024195"/>
    </source>
</evidence>
<dbReference type="AlphaFoldDB" id="A0A2H1VHM1"/>
<comment type="similarity">
    <text evidence="2">Belongs to the peptidase S1 family. CLIP subfamily.</text>
</comment>
<dbReference type="Gene3D" id="2.40.10.10">
    <property type="entry name" value="Trypsin-like serine proteases"/>
    <property type="match status" value="1"/>
</dbReference>
<dbReference type="EMBL" id="ODYU01002608">
    <property type="protein sequence ID" value="SOQ40333.1"/>
    <property type="molecule type" value="Genomic_DNA"/>
</dbReference>
<dbReference type="InterPro" id="IPR051487">
    <property type="entry name" value="Ser/Thr_Proteases_Immune/Dev"/>
</dbReference>
<keyword evidence="1" id="KW-1015">Disulfide bond</keyword>
<reference evidence="5" key="1">
    <citation type="submission" date="2016-07" db="EMBL/GenBank/DDBJ databases">
        <authorList>
            <person name="Bretaudeau A."/>
        </authorList>
    </citation>
    <scope>NUCLEOTIDE SEQUENCE</scope>
    <source>
        <strain evidence="5">Rice</strain>
        <tissue evidence="5">Whole body</tissue>
    </source>
</reference>
<organism evidence="5">
    <name type="scientific">Spodoptera frugiperda</name>
    <name type="common">Fall armyworm</name>
    <dbReference type="NCBI Taxonomy" id="7108"/>
    <lineage>
        <taxon>Eukaryota</taxon>
        <taxon>Metazoa</taxon>
        <taxon>Ecdysozoa</taxon>
        <taxon>Arthropoda</taxon>
        <taxon>Hexapoda</taxon>
        <taxon>Insecta</taxon>
        <taxon>Pterygota</taxon>
        <taxon>Neoptera</taxon>
        <taxon>Endopterygota</taxon>
        <taxon>Lepidoptera</taxon>
        <taxon>Glossata</taxon>
        <taxon>Ditrysia</taxon>
        <taxon>Noctuoidea</taxon>
        <taxon>Noctuidae</taxon>
        <taxon>Amphipyrinae</taxon>
        <taxon>Spodoptera</taxon>
    </lineage>
</organism>
<dbReference type="PROSITE" id="PS50240">
    <property type="entry name" value="TRYPSIN_DOM"/>
    <property type="match status" value="1"/>
</dbReference>
<keyword evidence="3" id="KW-0732">Signal</keyword>
<evidence type="ECO:0000256" key="3">
    <source>
        <dbReference type="SAM" id="SignalP"/>
    </source>
</evidence>
<dbReference type="GO" id="GO:0004252">
    <property type="term" value="F:serine-type endopeptidase activity"/>
    <property type="evidence" value="ECO:0007669"/>
    <property type="project" value="InterPro"/>
</dbReference>
<dbReference type="InterPro" id="IPR043504">
    <property type="entry name" value="Peptidase_S1_PA_chymotrypsin"/>
</dbReference>
<dbReference type="PROSITE" id="PS00135">
    <property type="entry name" value="TRYPSIN_SER"/>
    <property type="match status" value="1"/>
</dbReference>
<accession>A0A2H1VHM1</accession>